<dbReference type="InterPro" id="IPR036961">
    <property type="entry name" value="Kinesin_motor_dom_sf"/>
</dbReference>
<evidence type="ECO:0000256" key="3">
    <source>
        <dbReference type="ARBA" id="ARBA00022490"/>
    </source>
</evidence>
<dbReference type="SUPFAM" id="SSF52540">
    <property type="entry name" value="P-loop containing nucleoside triphosphate hydrolases"/>
    <property type="match status" value="1"/>
</dbReference>
<evidence type="ECO:0000259" key="14">
    <source>
        <dbReference type="PROSITE" id="PS51844"/>
    </source>
</evidence>
<dbReference type="PROSITE" id="PS51844">
    <property type="entry name" value="SH3_LIKE"/>
    <property type="match status" value="1"/>
</dbReference>
<keyword evidence="8 11" id="KW-0518">Myosin</keyword>
<dbReference type="PROSITE" id="PS51456">
    <property type="entry name" value="MYOSIN_MOTOR"/>
    <property type="match status" value="1"/>
</dbReference>
<dbReference type="InterPro" id="IPR027417">
    <property type="entry name" value="P-loop_NTPase"/>
</dbReference>
<comment type="caution">
    <text evidence="15">The sequence shown here is derived from an EMBL/GenBank/DDBJ whole genome shotgun (WGS) entry which is preliminary data.</text>
</comment>
<dbReference type="InterPro" id="IPR001609">
    <property type="entry name" value="Myosin_head_motor_dom-like"/>
</dbReference>
<keyword evidence="10 11" id="KW-0009">Actin-binding</keyword>
<evidence type="ECO:0000256" key="5">
    <source>
        <dbReference type="ARBA" id="ARBA00022741"/>
    </source>
</evidence>
<feature type="region of interest" description="Disordered" evidence="12">
    <location>
        <begin position="693"/>
        <end position="712"/>
    </location>
</feature>
<feature type="compositionally biased region" description="Basic and acidic residues" evidence="12">
    <location>
        <begin position="1266"/>
        <end position="1281"/>
    </location>
</feature>
<dbReference type="Proteomes" id="UP001174909">
    <property type="component" value="Unassembled WGS sequence"/>
</dbReference>
<dbReference type="GO" id="GO:0030048">
    <property type="term" value="P:actin filament-based movement"/>
    <property type="evidence" value="ECO:0007669"/>
    <property type="project" value="TreeGrafter"/>
</dbReference>
<evidence type="ECO:0000313" key="16">
    <source>
        <dbReference type="Proteomes" id="UP001174909"/>
    </source>
</evidence>
<dbReference type="GO" id="GO:0005516">
    <property type="term" value="F:calmodulin binding"/>
    <property type="evidence" value="ECO:0007669"/>
    <property type="project" value="UniProtKB-KW"/>
</dbReference>
<dbReference type="GO" id="GO:0030139">
    <property type="term" value="C:endocytic vesicle"/>
    <property type="evidence" value="ECO:0007669"/>
    <property type="project" value="TreeGrafter"/>
</dbReference>
<feature type="region of interest" description="Disordered" evidence="12">
    <location>
        <begin position="1266"/>
        <end position="1328"/>
    </location>
</feature>
<dbReference type="PRINTS" id="PR00193">
    <property type="entry name" value="MYOSINHEAVY"/>
</dbReference>
<evidence type="ECO:0000256" key="1">
    <source>
        <dbReference type="ARBA" id="ARBA00004496"/>
    </source>
</evidence>
<dbReference type="CDD" id="cd21759">
    <property type="entry name" value="CBD_MYO6-like"/>
    <property type="match status" value="1"/>
</dbReference>
<dbReference type="SMART" id="SM00242">
    <property type="entry name" value="MYSc"/>
    <property type="match status" value="1"/>
</dbReference>
<dbReference type="Gene3D" id="1.20.120.720">
    <property type="entry name" value="Myosin VI head, motor domain, U50 subdomain"/>
    <property type="match status" value="1"/>
</dbReference>
<dbReference type="PANTHER" id="PTHR13140">
    <property type="entry name" value="MYOSIN"/>
    <property type="match status" value="1"/>
</dbReference>
<dbReference type="Pfam" id="PF02736">
    <property type="entry name" value="Myosin_N"/>
    <property type="match status" value="1"/>
</dbReference>
<dbReference type="Gene3D" id="1.20.58.530">
    <property type="match status" value="1"/>
</dbReference>
<feature type="compositionally biased region" description="Basic and acidic residues" evidence="12">
    <location>
        <begin position="994"/>
        <end position="1076"/>
    </location>
</feature>
<dbReference type="PANTHER" id="PTHR13140:SF745">
    <property type="entry name" value="UNCONVENTIONAL MYOSIN-VI"/>
    <property type="match status" value="1"/>
</dbReference>
<evidence type="ECO:0000256" key="2">
    <source>
        <dbReference type="ARBA" id="ARBA00008314"/>
    </source>
</evidence>
<dbReference type="InterPro" id="IPR032412">
    <property type="entry name" value="Myosin-VI_CBD"/>
</dbReference>
<dbReference type="Gene3D" id="3.30.70.1590">
    <property type="match status" value="1"/>
</dbReference>
<dbReference type="CDD" id="cd01382">
    <property type="entry name" value="MYSc_Myo6"/>
    <property type="match status" value="1"/>
</dbReference>
<feature type="region of interest" description="Disordered" evidence="12">
    <location>
        <begin position="1407"/>
        <end position="1432"/>
    </location>
</feature>
<feature type="non-terminal residue" evidence="15">
    <location>
        <position position="1432"/>
    </location>
</feature>
<reference evidence="15" key="1">
    <citation type="submission" date="2023-03" db="EMBL/GenBank/DDBJ databases">
        <authorList>
            <person name="Steffen K."/>
            <person name="Cardenas P."/>
        </authorList>
    </citation>
    <scope>NUCLEOTIDE SEQUENCE</scope>
</reference>
<dbReference type="InterPro" id="IPR036114">
    <property type="entry name" value="MYSc_Myo6"/>
</dbReference>
<keyword evidence="7" id="KW-0112">Calmodulin-binding</keyword>
<evidence type="ECO:0000256" key="6">
    <source>
        <dbReference type="ARBA" id="ARBA00022840"/>
    </source>
</evidence>
<comment type="similarity">
    <text evidence="2 11">Belongs to the TRAFAC class myosin-kinesin ATPase superfamily. Myosin family.</text>
</comment>
<gene>
    <name evidence="15" type="ORF">GBAR_LOCUS27454</name>
</gene>
<feature type="compositionally biased region" description="Low complexity" evidence="12">
    <location>
        <begin position="1196"/>
        <end position="1216"/>
    </location>
</feature>
<feature type="compositionally biased region" description="Basic residues" evidence="12">
    <location>
        <begin position="1408"/>
        <end position="1422"/>
    </location>
</feature>
<dbReference type="Pfam" id="PF00063">
    <property type="entry name" value="Myosin_head"/>
    <property type="match status" value="1"/>
</dbReference>
<feature type="binding site" evidence="11">
    <location>
        <begin position="244"/>
        <end position="251"/>
    </location>
    <ligand>
        <name>ATP</name>
        <dbReference type="ChEBI" id="CHEBI:30616"/>
    </ligand>
</feature>
<feature type="domain" description="Myosin motor" evidence="13">
    <location>
        <begin position="131"/>
        <end position="846"/>
    </location>
</feature>
<dbReference type="GO" id="GO:0007015">
    <property type="term" value="P:actin filament organization"/>
    <property type="evidence" value="ECO:0007669"/>
    <property type="project" value="TreeGrafter"/>
</dbReference>
<keyword evidence="3" id="KW-0963">Cytoplasm</keyword>
<evidence type="ECO:0000259" key="13">
    <source>
        <dbReference type="PROSITE" id="PS51456"/>
    </source>
</evidence>
<feature type="region of interest" description="Disordered" evidence="12">
    <location>
        <begin position="1185"/>
        <end position="1221"/>
    </location>
</feature>
<dbReference type="Pfam" id="PF16521">
    <property type="entry name" value="Myosin-VI_CBD"/>
    <property type="match status" value="1"/>
</dbReference>
<dbReference type="GO" id="GO:0005524">
    <property type="term" value="F:ATP binding"/>
    <property type="evidence" value="ECO:0007669"/>
    <property type="project" value="UniProtKB-UniRule"/>
</dbReference>
<dbReference type="Pfam" id="PF21521">
    <property type="entry name" value="MYO6_lever"/>
    <property type="match status" value="1"/>
</dbReference>
<evidence type="ECO:0000256" key="12">
    <source>
        <dbReference type="SAM" id="MobiDB-lite"/>
    </source>
</evidence>
<keyword evidence="16" id="KW-1185">Reference proteome</keyword>
<dbReference type="GO" id="GO:0005886">
    <property type="term" value="C:plasma membrane"/>
    <property type="evidence" value="ECO:0007669"/>
    <property type="project" value="TreeGrafter"/>
</dbReference>
<keyword evidence="9 11" id="KW-0505">Motor protein</keyword>
<dbReference type="Gene3D" id="3.40.850.10">
    <property type="entry name" value="Kinesin motor domain"/>
    <property type="match status" value="1"/>
</dbReference>
<organism evidence="15 16">
    <name type="scientific">Geodia barretti</name>
    <name type="common">Barrett's horny sponge</name>
    <dbReference type="NCBI Taxonomy" id="519541"/>
    <lineage>
        <taxon>Eukaryota</taxon>
        <taxon>Metazoa</taxon>
        <taxon>Porifera</taxon>
        <taxon>Demospongiae</taxon>
        <taxon>Heteroscleromorpha</taxon>
        <taxon>Tetractinellida</taxon>
        <taxon>Astrophorina</taxon>
        <taxon>Geodiidae</taxon>
        <taxon>Geodia</taxon>
    </lineage>
</organism>
<feature type="region of interest" description="Actin-binding" evidence="11">
    <location>
        <begin position="726"/>
        <end position="748"/>
    </location>
</feature>
<accession>A0AA35XGC6</accession>
<feature type="compositionally biased region" description="Low complexity" evidence="12">
    <location>
        <begin position="12"/>
        <end position="22"/>
    </location>
</feature>
<feature type="region of interest" description="Disordered" evidence="12">
    <location>
        <begin position="994"/>
        <end position="1108"/>
    </location>
</feature>
<comment type="subcellular location">
    <subcellularLocation>
        <location evidence="1">Cytoplasm</location>
    </subcellularLocation>
</comment>
<evidence type="ECO:0000256" key="4">
    <source>
        <dbReference type="ARBA" id="ARBA00022553"/>
    </source>
</evidence>
<dbReference type="InterPro" id="IPR008989">
    <property type="entry name" value="Myosin_S1_N"/>
</dbReference>
<dbReference type="InterPro" id="IPR004009">
    <property type="entry name" value="SH3_Myosin"/>
</dbReference>
<feature type="compositionally biased region" description="Low complexity" evidence="12">
    <location>
        <begin position="693"/>
        <end position="708"/>
    </location>
</feature>
<feature type="domain" description="Myosin N-terminal SH3-like" evidence="14">
    <location>
        <begin position="77"/>
        <end position="127"/>
    </location>
</feature>
<name>A0AA35XGC6_GEOBA</name>
<dbReference type="GO" id="GO:0051015">
    <property type="term" value="F:actin filament binding"/>
    <property type="evidence" value="ECO:0007669"/>
    <property type="project" value="InterPro"/>
</dbReference>
<dbReference type="InterPro" id="IPR049016">
    <property type="entry name" value="MYO6_lever"/>
</dbReference>
<dbReference type="GO" id="GO:0000146">
    <property type="term" value="F:microfilament motor activity"/>
    <property type="evidence" value="ECO:0007669"/>
    <property type="project" value="TreeGrafter"/>
</dbReference>
<evidence type="ECO:0000256" key="8">
    <source>
        <dbReference type="ARBA" id="ARBA00023123"/>
    </source>
</evidence>
<dbReference type="Gene3D" id="1.10.10.820">
    <property type="match status" value="1"/>
</dbReference>
<protein>
    <submittedName>
        <fullName evidence="15">Unconventional myosin-VI</fullName>
    </submittedName>
</protein>
<dbReference type="FunFam" id="1.20.58.530:FF:000006">
    <property type="entry name" value="Putative unconventional myosin-VI"/>
    <property type="match status" value="1"/>
</dbReference>
<proteinExistence type="inferred from homology"/>
<feature type="compositionally biased region" description="Basic and acidic residues" evidence="12">
    <location>
        <begin position="1083"/>
        <end position="1108"/>
    </location>
</feature>
<evidence type="ECO:0000256" key="11">
    <source>
        <dbReference type="PROSITE-ProRule" id="PRU00782"/>
    </source>
</evidence>
<dbReference type="FunFam" id="1.10.10.820:FF:000001">
    <property type="entry name" value="Myosin heavy chain"/>
    <property type="match status" value="1"/>
</dbReference>
<dbReference type="Gene3D" id="2.30.30.360">
    <property type="entry name" value="Myosin S1 fragment, N-terminal"/>
    <property type="match status" value="1"/>
</dbReference>
<keyword evidence="6 11" id="KW-0067">ATP-binding</keyword>
<evidence type="ECO:0000256" key="10">
    <source>
        <dbReference type="ARBA" id="ARBA00023203"/>
    </source>
</evidence>
<dbReference type="Gene3D" id="6.10.220.10">
    <property type="match status" value="1"/>
</dbReference>
<evidence type="ECO:0000256" key="7">
    <source>
        <dbReference type="ARBA" id="ARBA00022860"/>
    </source>
</evidence>
<keyword evidence="4" id="KW-0597">Phosphoprotein</keyword>
<evidence type="ECO:0000256" key="9">
    <source>
        <dbReference type="ARBA" id="ARBA00023175"/>
    </source>
</evidence>
<evidence type="ECO:0000313" key="15">
    <source>
        <dbReference type="EMBL" id="CAI8049872.1"/>
    </source>
</evidence>
<sequence length="1432" mass="163417">HRLSATRTKGATHPTVTSTPPTSRASVYPHVCACAKAEPPSSLRMRNICVRIALAKESAVLWAAIKEQLQGVEGAMDGGQRVWAPHPDEGYQLGLIVDVSTDTLTVDPLQGGKSVVASYDEVFPAADEGAPDVDDNCSLMYLNEATLLHNLRMRYTKGQIYTYVANILLAVNPNKEVGGLYTSEVIRRYNGRSLGTLPPHVFAIEEIRIQAARTDIGLISPSYADKAYREMKSMRCSQSIIVSGESGAGKTESTKFILRYLTESYGARAGIIEQRIVEANPLLESFGNAKTMRNNNSSRFGKFSEIHYNAKHEVVGGHVSHYLLEKSRICSQSAEERNYHVFYRMLAGASPDMRQALGLQDGASFTYLNPASLHDPNLQDEEEFSHLTHSMDCIGLSPSEKADLFRVVAAVLHLGNVSFEENTKDKKGGSVVSVGSMTSLEGVAGLLGLEKAELQRSLTSRVMTTTKGGNLGTIINVPLKPDQACNARDALAKALYTRLFSHIVKRVNQCFPFQSSAHYIGVLDIAGFEYFQVNSFEQFCINYCNEKLQQFFNSRILREEQDLYKKESLGVTEVMFMDNQDCIDLIEHKKSGVVDLLDEECKLPKGSPQHFTDIVHSRHKDHFRLCLPRKSKLPFHRNLRDDEGLMIRHFAGAVCYMTAEFLDKNNDALHASLEQMVAVSKDDFIKQLFPDATATSGSASSPSSSPSSRTKKLALVSVGSKFRTQLNSLMEKLKTTGSSFIRCLKPNLTMVPGQFVGGQILSQLQCAGMISVLELMQGGYPSRAQFSDLYKMYQPNLPARLSGLDPRTFCRALFRATGMRDGDFKFGISRVFFRPGKFAEFDQIMKSDPDSLREMVAKVQSWLVCTRWRKVIFGAISVLKLARKIQLRAESAVRVQKYVRMFLAVRKNRPRFQSMARLKQLKGRIPILAELVSHLKKDKTQLVERVNSLQSSIDKNMATLKSSEASCSSIKSLHSELLSRTEVFMEELRVRQDTQRRDEEEAERQRKIQEEKERKEREERERVQREKEEKEKRAKEEADKLRAEREKREREEAERIRKIREEEERERKRREEEAGRLRQLQEAMEREKRERQEEEKRRLAEEEERKRRAELEARRVREEEERKRIAEEEKRRVEQIEADRRLAENLLKQEEEEWKQRREAAEQERRDYELAVRLAQYEAQQKVISDSIAKRPQPPQSQIARRSLQRSSQRQLSRQQEAVRKKHDLTKWKFADLRDTINTSCDIDLLEACKEEFHRRLRVYHAWKERNARQGDGESPTERPATDQVLQEAQQDTTSPPLPPLRTSSTSPPPPSDDATGGTAPQRYFRVPFLRPSERGTLNRERGWWYAHFDGQWEVRQLELHPGKAPLLLIAGKDDMQMCALSLNDTGLTRKQGGEILEEEFEGVWRKSGGKPHIKNKDRKRAAAGATRRDLV</sequence>
<dbReference type="EMBL" id="CASHTH010003821">
    <property type="protein sequence ID" value="CAI8049872.1"/>
    <property type="molecule type" value="Genomic_DNA"/>
</dbReference>
<dbReference type="CDD" id="cd21958">
    <property type="entry name" value="MyUb_Myo6"/>
    <property type="match status" value="1"/>
</dbReference>
<keyword evidence="5 11" id="KW-0547">Nucleotide-binding</keyword>
<dbReference type="GO" id="GO:0016459">
    <property type="term" value="C:myosin complex"/>
    <property type="evidence" value="ECO:0007669"/>
    <property type="project" value="UniProtKB-KW"/>
</dbReference>
<feature type="region of interest" description="Disordered" evidence="12">
    <location>
        <begin position="1"/>
        <end position="22"/>
    </location>
</feature>